<comment type="caution">
    <text evidence="5">The sequence shown here is derived from an EMBL/GenBank/DDBJ whole genome shotgun (WGS) entry which is preliminary data.</text>
</comment>
<dbReference type="SMART" id="SM00347">
    <property type="entry name" value="HTH_MARR"/>
    <property type="match status" value="1"/>
</dbReference>
<dbReference type="RefSeq" id="WP_208258689.1">
    <property type="nucleotide sequence ID" value="NZ_JAGEOJ010000011.1"/>
</dbReference>
<evidence type="ECO:0000256" key="1">
    <source>
        <dbReference type="ARBA" id="ARBA00023015"/>
    </source>
</evidence>
<dbReference type="EMBL" id="JAGEOJ010000011">
    <property type="protein sequence ID" value="MBO2450810.1"/>
    <property type="molecule type" value="Genomic_DNA"/>
</dbReference>
<evidence type="ECO:0000313" key="6">
    <source>
        <dbReference type="Proteomes" id="UP000669179"/>
    </source>
</evidence>
<dbReference type="GO" id="GO:0006950">
    <property type="term" value="P:response to stress"/>
    <property type="evidence" value="ECO:0007669"/>
    <property type="project" value="TreeGrafter"/>
</dbReference>
<dbReference type="InterPro" id="IPR023187">
    <property type="entry name" value="Tscrpt_reg_MarR-type_CS"/>
</dbReference>
<evidence type="ECO:0000256" key="2">
    <source>
        <dbReference type="ARBA" id="ARBA00023125"/>
    </source>
</evidence>
<dbReference type="InterPro" id="IPR036390">
    <property type="entry name" value="WH_DNA-bd_sf"/>
</dbReference>
<keyword evidence="2" id="KW-0238">DNA-binding</keyword>
<dbReference type="PANTHER" id="PTHR33164">
    <property type="entry name" value="TRANSCRIPTIONAL REGULATOR, MARR FAMILY"/>
    <property type="match status" value="1"/>
</dbReference>
<dbReference type="AlphaFoldDB" id="A0A939PDV3"/>
<protein>
    <submittedName>
        <fullName evidence="5">MarR family transcriptional regulator</fullName>
    </submittedName>
</protein>
<dbReference type="Pfam" id="PF12802">
    <property type="entry name" value="MarR_2"/>
    <property type="match status" value="1"/>
</dbReference>
<dbReference type="InterPro" id="IPR039422">
    <property type="entry name" value="MarR/SlyA-like"/>
</dbReference>
<accession>A0A939PDV3</accession>
<dbReference type="PROSITE" id="PS01117">
    <property type="entry name" value="HTH_MARR_1"/>
    <property type="match status" value="1"/>
</dbReference>
<dbReference type="GO" id="GO:0003677">
    <property type="term" value="F:DNA binding"/>
    <property type="evidence" value="ECO:0007669"/>
    <property type="project" value="UniProtKB-KW"/>
</dbReference>
<name>A0A939PDV3_9ACTN</name>
<proteinExistence type="predicted"/>
<keyword evidence="6" id="KW-1185">Reference proteome</keyword>
<evidence type="ECO:0000313" key="5">
    <source>
        <dbReference type="EMBL" id="MBO2450810.1"/>
    </source>
</evidence>
<evidence type="ECO:0000256" key="3">
    <source>
        <dbReference type="ARBA" id="ARBA00023163"/>
    </source>
</evidence>
<dbReference type="InterPro" id="IPR011991">
    <property type="entry name" value="ArsR-like_HTH"/>
</dbReference>
<gene>
    <name evidence="5" type="ORF">J4573_27180</name>
</gene>
<dbReference type="InterPro" id="IPR000835">
    <property type="entry name" value="HTH_MarR-typ"/>
</dbReference>
<dbReference type="Proteomes" id="UP000669179">
    <property type="component" value="Unassembled WGS sequence"/>
</dbReference>
<sequence length="157" mass="17212">MSDQSRSHPANELATWHTGKLLTAAARLVEHAFDAGIAELGVTHAGIRILDALNEDAITQRELAGRCGVQDQTISRTIDGLERDGLVMRHRDPGDRRRVLVERTEDGAQVLERAREVADKRLGTLDEGTPEDSAAARRVLINIIERYSGGRWGGCGH</sequence>
<evidence type="ECO:0000259" key="4">
    <source>
        <dbReference type="PROSITE" id="PS50995"/>
    </source>
</evidence>
<dbReference type="GO" id="GO:0003700">
    <property type="term" value="F:DNA-binding transcription factor activity"/>
    <property type="evidence" value="ECO:0007669"/>
    <property type="project" value="InterPro"/>
</dbReference>
<feature type="domain" description="HTH marR-type" evidence="4">
    <location>
        <begin position="18"/>
        <end position="149"/>
    </location>
</feature>
<organism evidence="5 6">
    <name type="scientific">Actinomadura barringtoniae</name>
    <dbReference type="NCBI Taxonomy" id="1427535"/>
    <lineage>
        <taxon>Bacteria</taxon>
        <taxon>Bacillati</taxon>
        <taxon>Actinomycetota</taxon>
        <taxon>Actinomycetes</taxon>
        <taxon>Streptosporangiales</taxon>
        <taxon>Thermomonosporaceae</taxon>
        <taxon>Actinomadura</taxon>
    </lineage>
</organism>
<dbReference type="PROSITE" id="PS50995">
    <property type="entry name" value="HTH_MARR_2"/>
    <property type="match status" value="1"/>
</dbReference>
<reference evidence="5" key="1">
    <citation type="submission" date="2021-03" db="EMBL/GenBank/DDBJ databases">
        <authorList>
            <person name="Kanchanasin P."/>
            <person name="Saeng-In P."/>
            <person name="Phongsopitanun W."/>
            <person name="Yuki M."/>
            <person name="Kudo T."/>
            <person name="Ohkuma M."/>
            <person name="Tanasupawat S."/>
        </authorList>
    </citation>
    <scope>NUCLEOTIDE SEQUENCE</scope>
    <source>
        <strain evidence="5">GKU 128</strain>
    </source>
</reference>
<dbReference type="PRINTS" id="PR00598">
    <property type="entry name" value="HTHMARR"/>
</dbReference>
<dbReference type="InterPro" id="IPR036388">
    <property type="entry name" value="WH-like_DNA-bd_sf"/>
</dbReference>
<keyword evidence="3" id="KW-0804">Transcription</keyword>
<dbReference type="CDD" id="cd00090">
    <property type="entry name" value="HTH_ARSR"/>
    <property type="match status" value="1"/>
</dbReference>
<dbReference type="SUPFAM" id="SSF46785">
    <property type="entry name" value="Winged helix' DNA-binding domain"/>
    <property type="match status" value="1"/>
</dbReference>
<keyword evidence="1" id="KW-0805">Transcription regulation</keyword>
<dbReference type="PANTHER" id="PTHR33164:SF64">
    <property type="entry name" value="TRANSCRIPTIONAL REGULATOR SLYA"/>
    <property type="match status" value="1"/>
</dbReference>
<dbReference type="Gene3D" id="1.10.10.10">
    <property type="entry name" value="Winged helix-like DNA-binding domain superfamily/Winged helix DNA-binding domain"/>
    <property type="match status" value="1"/>
</dbReference>